<dbReference type="Pfam" id="PF03480">
    <property type="entry name" value="DctP"/>
    <property type="match status" value="1"/>
</dbReference>
<comment type="similarity">
    <text evidence="1">Belongs to the bacterial solute-binding protein 7 family.</text>
</comment>
<dbReference type="InterPro" id="IPR004682">
    <property type="entry name" value="TRAP_DctP"/>
</dbReference>
<dbReference type="AlphaFoldDB" id="A0A7G6E1S6"/>
<dbReference type="GO" id="GO:0030288">
    <property type="term" value="C:outer membrane-bounded periplasmic space"/>
    <property type="evidence" value="ECO:0007669"/>
    <property type="project" value="InterPro"/>
</dbReference>
<dbReference type="InterPro" id="IPR018389">
    <property type="entry name" value="DctP_fam"/>
</dbReference>
<dbReference type="PIRSF" id="PIRSF006470">
    <property type="entry name" value="DctB"/>
    <property type="match status" value="1"/>
</dbReference>
<evidence type="ECO:0000256" key="1">
    <source>
        <dbReference type="ARBA" id="ARBA00009023"/>
    </source>
</evidence>
<accession>A0A7G6E1S6</accession>
<dbReference type="InterPro" id="IPR038404">
    <property type="entry name" value="TRAP_DctP_sf"/>
</dbReference>
<feature type="signal peptide" evidence="4">
    <location>
        <begin position="1"/>
        <end position="27"/>
    </location>
</feature>
<protein>
    <submittedName>
        <fullName evidence="5">Extracellular solute-binding protein</fullName>
    </submittedName>
</protein>
<dbReference type="NCBIfam" id="NF037995">
    <property type="entry name" value="TRAP_S1"/>
    <property type="match status" value="1"/>
</dbReference>
<dbReference type="KEGG" id="tfr:BR63_06685"/>
<keyword evidence="2" id="KW-0813">Transport</keyword>
<evidence type="ECO:0000256" key="3">
    <source>
        <dbReference type="ARBA" id="ARBA00022729"/>
    </source>
</evidence>
<organism evidence="5 6">
    <name type="scientific">Thermanaerosceptrum fracticalcis</name>
    <dbReference type="NCBI Taxonomy" id="1712410"/>
    <lineage>
        <taxon>Bacteria</taxon>
        <taxon>Bacillati</taxon>
        <taxon>Bacillota</taxon>
        <taxon>Clostridia</taxon>
        <taxon>Eubacteriales</taxon>
        <taxon>Peptococcaceae</taxon>
        <taxon>Thermanaerosceptrum</taxon>
    </lineage>
</organism>
<gene>
    <name evidence="5" type="ORF">BR63_06685</name>
</gene>
<dbReference type="CDD" id="cd13603">
    <property type="entry name" value="PBP2_TRAP_Siap_TeaA_like"/>
    <property type="match status" value="1"/>
</dbReference>
<evidence type="ECO:0000313" key="6">
    <source>
        <dbReference type="Proteomes" id="UP000515847"/>
    </source>
</evidence>
<evidence type="ECO:0000256" key="4">
    <source>
        <dbReference type="SAM" id="SignalP"/>
    </source>
</evidence>
<name>A0A7G6E1S6_THEFR</name>
<dbReference type="PANTHER" id="PTHR33376">
    <property type="match status" value="1"/>
</dbReference>
<dbReference type="OrthoDB" id="9815946at2"/>
<dbReference type="Gene3D" id="3.40.190.170">
    <property type="entry name" value="Bacterial extracellular solute-binding protein, family 7"/>
    <property type="match status" value="1"/>
</dbReference>
<reference evidence="5 6" key="1">
    <citation type="journal article" date="2019" name="Front. Microbiol.">
        <title>Thermoanaerosceptrum fracticalcis gen. nov. sp. nov., a Novel Fumarate-Fermenting Microorganism From a Deep Fractured Carbonate Aquifer of the US Great Basin.</title>
        <authorList>
            <person name="Hamilton-Brehm S.D."/>
            <person name="Stewart L.E."/>
            <person name="Zavarin M."/>
            <person name="Caldwell M."/>
            <person name="Lawson P.A."/>
            <person name="Onstott T.C."/>
            <person name="Grzymski J."/>
            <person name="Neveux I."/>
            <person name="Lollar B.S."/>
            <person name="Russell C.E."/>
            <person name="Moser D.P."/>
        </authorList>
    </citation>
    <scope>NUCLEOTIDE SEQUENCE [LARGE SCALE GENOMIC DNA]</scope>
    <source>
        <strain evidence="5 6">DRI-13</strain>
    </source>
</reference>
<dbReference type="SUPFAM" id="SSF53850">
    <property type="entry name" value="Periplasmic binding protein-like II"/>
    <property type="match status" value="1"/>
</dbReference>
<keyword evidence="6" id="KW-1185">Reference proteome</keyword>
<dbReference type="PROSITE" id="PS51257">
    <property type="entry name" value="PROKAR_LIPOPROTEIN"/>
    <property type="match status" value="1"/>
</dbReference>
<feature type="chain" id="PRO_5028959171" evidence="4">
    <location>
        <begin position="28"/>
        <end position="354"/>
    </location>
</feature>
<keyword evidence="3 4" id="KW-0732">Signal</keyword>
<dbReference type="PANTHER" id="PTHR33376:SF7">
    <property type="entry name" value="C4-DICARBOXYLATE-BINDING PROTEIN DCTB"/>
    <property type="match status" value="1"/>
</dbReference>
<dbReference type="GO" id="GO:0055085">
    <property type="term" value="P:transmembrane transport"/>
    <property type="evidence" value="ECO:0007669"/>
    <property type="project" value="InterPro"/>
</dbReference>
<dbReference type="EMBL" id="CP045798">
    <property type="protein sequence ID" value="QNB46030.1"/>
    <property type="molecule type" value="Genomic_DNA"/>
</dbReference>
<evidence type="ECO:0000313" key="5">
    <source>
        <dbReference type="EMBL" id="QNB46030.1"/>
    </source>
</evidence>
<proteinExistence type="inferred from homology"/>
<dbReference type="Proteomes" id="UP000515847">
    <property type="component" value="Chromosome"/>
</dbReference>
<sequence length="354" mass="39566">MKKLISILLIFCMATLLFTGCSGQKPADSKPPEEKTNEVKPIVLRFADTEVPGMPEYEGNLYFIKLVEERTKGKVKIEYYHSNQMGNDKQITAAAMAGTLDIVKCAAGNFSEFSKALSFTDLPGLFKNAEHMRKVWKSDIREQVTSQIKKDTGLTPVMFDIDGGAARALFYNKKPITVPADIKGMKFRTTGSPIEVSLFKEWGVAATPMNFNELYTSLQQGVVDGMYGHPIGTYYNKLCEVTKYCTIVDISYITTLKLLSKSAVEKLGGENSELYNIVIQAGKEAELEKDKLISNKNKEIEDLITKAGVKIIKPNSDQIKLWREAAQKVWSEYVGSGKLISEELVKKVQELEKQ</sequence>
<dbReference type="RefSeq" id="WP_034424393.1">
    <property type="nucleotide sequence ID" value="NZ_CP045798.1"/>
</dbReference>
<evidence type="ECO:0000256" key="2">
    <source>
        <dbReference type="ARBA" id="ARBA00022448"/>
    </source>
</evidence>